<name>U3BND7_VIBPR</name>
<accession>U3BND7</accession>
<dbReference type="AlphaFoldDB" id="U3BND7"/>
<evidence type="ECO:0000313" key="9">
    <source>
        <dbReference type="EMBL" id="GAD68093.1"/>
    </source>
</evidence>
<evidence type="ECO:0000256" key="5">
    <source>
        <dbReference type="ARBA" id="ARBA00023136"/>
    </source>
</evidence>
<dbReference type="InterPro" id="IPR043128">
    <property type="entry name" value="Rev_trsase/Diguanyl_cyclase"/>
</dbReference>
<dbReference type="eggNOG" id="COG3452">
    <property type="taxonomic scope" value="Bacteria"/>
</dbReference>
<dbReference type="Pfam" id="PF03924">
    <property type="entry name" value="CHASE"/>
    <property type="match status" value="1"/>
</dbReference>
<sequence length="455" mass="51686">MSHGSRRHWSVSLLFALFLVSSVAMIELIDYNQKSKLEDELLEEGRKDLASIRSRLEATMLADIYRIHSLTSFVSLNPELTQFNWQTLAASMIQESRHVRIIGLAPNDVIHYIYPLQGNERALGLDYRKVPEQWYSVKKARDVKQIFISGPVPLIQGGQALIVRLPIFTGSADNPVYWGVASMVIDLDGLLEDVGVQDFDQSYHLAIRGRNSLGASGDIFYGDASTFNRAFSVQTVFFPYGTWVIAASEQSNQLSQLPWYQVHLARVVGYPGLVLILIAFVTIYRLYRTANRRSLHDELTHLPNRRYFMFTLQRHFDNALRNKDVQKTFSVLNIDLNQFKAINDQYGHAAGDLVLTQAARRISRSLRSSDVVARIGGDEFLVLLPRISREEDVIAVKNKIQQALCSIPVEYEGHHIPIHVSIGSALYSHEHLTIDDLLKDADQQMYSEKRRSRAA</sequence>
<dbReference type="InterPro" id="IPR000160">
    <property type="entry name" value="GGDEF_dom"/>
</dbReference>
<dbReference type="PROSITE" id="PS50839">
    <property type="entry name" value="CHASE"/>
    <property type="match status" value="1"/>
</dbReference>
<feature type="domain" description="GGDEF" evidence="8">
    <location>
        <begin position="327"/>
        <end position="455"/>
    </location>
</feature>
<dbReference type="Proteomes" id="UP000016570">
    <property type="component" value="Unassembled WGS sequence"/>
</dbReference>
<dbReference type="InterPro" id="IPR006189">
    <property type="entry name" value="CHASE_dom"/>
</dbReference>
<dbReference type="STRING" id="1219065.VPR01S_11_00860"/>
<dbReference type="GO" id="GO:0007165">
    <property type="term" value="P:signal transduction"/>
    <property type="evidence" value="ECO:0007669"/>
    <property type="project" value="UniProtKB-ARBA"/>
</dbReference>
<dbReference type="FunFam" id="3.30.70.270:FF:000001">
    <property type="entry name" value="Diguanylate cyclase domain protein"/>
    <property type="match status" value="1"/>
</dbReference>
<dbReference type="eggNOG" id="COG2199">
    <property type="taxonomic scope" value="Bacteria"/>
</dbReference>
<dbReference type="GO" id="GO:0003824">
    <property type="term" value="F:catalytic activity"/>
    <property type="evidence" value="ECO:0007669"/>
    <property type="project" value="UniProtKB-ARBA"/>
</dbReference>
<keyword evidence="3 6" id="KW-0812">Transmembrane</keyword>
<dbReference type="SMART" id="SM01079">
    <property type="entry name" value="CHASE"/>
    <property type="match status" value="1"/>
</dbReference>
<dbReference type="SUPFAM" id="SSF55073">
    <property type="entry name" value="Nucleotide cyclase"/>
    <property type="match status" value="1"/>
</dbReference>
<dbReference type="PROSITE" id="PS50887">
    <property type="entry name" value="GGDEF"/>
    <property type="match status" value="1"/>
</dbReference>
<organism evidence="9 10">
    <name type="scientific">Vibrio proteolyticus NBRC 13287</name>
    <dbReference type="NCBI Taxonomy" id="1219065"/>
    <lineage>
        <taxon>Bacteria</taxon>
        <taxon>Pseudomonadati</taxon>
        <taxon>Pseudomonadota</taxon>
        <taxon>Gammaproteobacteria</taxon>
        <taxon>Vibrionales</taxon>
        <taxon>Vibrionaceae</taxon>
        <taxon>Vibrio</taxon>
    </lineage>
</organism>
<dbReference type="GO" id="GO:0016020">
    <property type="term" value="C:membrane"/>
    <property type="evidence" value="ECO:0007669"/>
    <property type="project" value="UniProtKB-SubCell"/>
</dbReference>
<evidence type="ECO:0000259" key="7">
    <source>
        <dbReference type="PROSITE" id="PS50839"/>
    </source>
</evidence>
<dbReference type="InterPro" id="IPR029787">
    <property type="entry name" value="Nucleotide_cyclase"/>
</dbReference>
<dbReference type="RefSeq" id="WP_021706064.1">
    <property type="nucleotide sequence ID" value="NZ_BATJ01000011.1"/>
</dbReference>
<evidence type="ECO:0000313" key="10">
    <source>
        <dbReference type="Proteomes" id="UP000016570"/>
    </source>
</evidence>
<protein>
    <recommendedName>
        <fullName evidence="11">GGDEF domain-containing protein</fullName>
    </recommendedName>
</protein>
<comment type="cofactor">
    <cofactor evidence="1">
        <name>Mg(2+)</name>
        <dbReference type="ChEBI" id="CHEBI:18420"/>
    </cofactor>
</comment>
<feature type="transmembrane region" description="Helical" evidence="6">
    <location>
        <begin position="267"/>
        <end position="287"/>
    </location>
</feature>
<evidence type="ECO:0008006" key="11">
    <source>
        <dbReference type="Google" id="ProtNLM"/>
    </source>
</evidence>
<keyword evidence="10" id="KW-1185">Reference proteome</keyword>
<dbReference type="PANTHER" id="PTHR46663:SF2">
    <property type="entry name" value="GGDEF DOMAIN-CONTAINING PROTEIN"/>
    <property type="match status" value="1"/>
</dbReference>
<dbReference type="InterPro" id="IPR052163">
    <property type="entry name" value="DGC-Regulatory_Protein"/>
</dbReference>
<evidence type="ECO:0000256" key="2">
    <source>
        <dbReference type="ARBA" id="ARBA00004370"/>
    </source>
</evidence>
<gene>
    <name evidence="9" type="ORF">VPR01S_11_00860</name>
</gene>
<dbReference type="InterPro" id="IPR042240">
    <property type="entry name" value="CHASE_sf"/>
</dbReference>
<dbReference type="CDD" id="cd01949">
    <property type="entry name" value="GGDEF"/>
    <property type="match status" value="1"/>
</dbReference>
<dbReference type="NCBIfam" id="TIGR00254">
    <property type="entry name" value="GGDEF"/>
    <property type="match status" value="1"/>
</dbReference>
<dbReference type="EMBL" id="BATJ01000011">
    <property type="protein sequence ID" value="GAD68093.1"/>
    <property type="molecule type" value="Genomic_DNA"/>
</dbReference>
<keyword evidence="4 6" id="KW-1133">Transmembrane helix</keyword>
<evidence type="ECO:0000256" key="4">
    <source>
        <dbReference type="ARBA" id="ARBA00022989"/>
    </source>
</evidence>
<dbReference type="SMART" id="SM00267">
    <property type="entry name" value="GGDEF"/>
    <property type="match status" value="1"/>
</dbReference>
<comment type="subcellular location">
    <subcellularLocation>
        <location evidence="2">Membrane</location>
    </subcellularLocation>
</comment>
<proteinExistence type="predicted"/>
<dbReference type="Pfam" id="PF00990">
    <property type="entry name" value="GGDEF"/>
    <property type="match status" value="1"/>
</dbReference>
<keyword evidence="5 6" id="KW-0472">Membrane</keyword>
<evidence type="ECO:0000259" key="8">
    <source>
        <dbReference type="PROSITE" id="PS50887"/>
    </source>
</evidence>
<dbReference type="Gene3D" id="3.30.450.350">
    <property type="entry name" value="CHASE domain"/>
    <property type="match status" value="1"/>
</dbReference>
<comment type="caution">
    <text evidence="9">The sequence shown here is derived from an EMBL/GenBank/DDBJ whole genome shotgun (WGS) entry which is preliminary data.</text>
</comment>
<dbReference type="Gene3D" id="3.30.70.270">
    <property type="match status" value="1"/>
</dbReference>
<feature type="domain" description="CHASE" evidence="7">
    <location>
        <begin position="109"/>
        <end position="246"/>
    </location>
</feature>
<evidence type="ECO:0000256" key="3">
    <source>
        <dbReference type="ARBA" id="ARBA00022692"/>
    </source>
</evidence>
<evidence type="ECO:0000256" key="6">
    <source>
        <dbReference type="SAM" id="Phobius"/>
    </source>
</evidence>
<reference evidence="9 10" key="1">
    <citation type="submission" date="2013-09" db="EMBL/GenBank/DDBJ databases">
        <title>Whole genome shotgun sequence of Vibrio proteolyticus NBRC 13287.</title>
        <authorList>
            <person name="Isaki S."/>
            <person name="Hosoyama A."/>
            <person name="Numata M."/>
            <person name="Hashimoto M."/>
            <person name="Hosoyama Y."/>
            <person name="Tsuchikane K."/>
            <person name="Noguchi M."/>
            <person name="Hirakata S."/>
            <person name="Ichikawa N."/>
            <person name="Ohji S."/>
            <person name="Yamazoe A."/>
            <person name="Fujita N."/>
        </authorList>
    </citation>
    <scope>NUCLEOTIDE SEQUENCE [LARGE SCALE GENOMIC DNA]</scope>
    <source>
        <strain evidence="9 10">NBRC 13287</strain>
    </source>
</reference>
<evidence type="ECO:0000256" key="1">
    <source>
        <dbReference type="ARBA" id="ARBA00001946"/>
    </source>
</evidence>
<dbReference type="PANTHER" id="PTHR46663">
    <property type="entry name" value="DIGUANYLATE CYCLASE DGCT-RELATED"/>
    <property type="match status" value="1"/>
</dbReference>